<dbReference type="PANTHER" id="PTHR37984:SF12">
    <property type="entry name" value="RIBONUCLEASE H"/>
    <property type="match status" value="1"/>
</dbReference>
<name>A0A672KXW2_SINGR</name>
<dbReference type="InterPro" id="IPR036397">
    <property type="entry name" value="RNaseH_sf"/>
</dbReference>
<dbReference type="GO" id="GO:0015074">
    <property type="term" value="P:DNA integration"/>
    <property type="evidence" value="ECO:0007669"/>
    <property type="project" value="InterPro"/>
</dbReference>
<dbReference type="OMA" id="YWPGMQQ"/>
<dbReference type="GO" id="GO:0004523">
    <property type="term" value="F:RNA-DNA hybrid ribonuclease activity"/>
    <property type="evidence" value="ECO:0007669"/>
    <property type="project" value="InterPro"/>
</dbReference>
<feature type="domain" description="Integrase catalytic" evidence="3">
    <location>
        <begin position="218"/>
        <end position="377"/>
    </location>
</feature>
<evidence type="ECO:0000259" key="3">
    <source>
        <dbReference type="PROSITE" id="PS50994"/>
    </source>
</evidence>
<dbReference type="SUPFAM" id="SSF53098">
    <property type="entry name" value="Ribonuclease H-like"/>
    <property type="match status" value="1"/>
</dbReference>
<sequence length="412" mass="46315">MIVYWKKVKGHSKQPGPDKDLNDQTDALAKAGALHGELWSPPTNPPTLNVAAITRSKHTQPTTMPTTQPLTLAPQISTNDIADMQASDSIKTILHHLSDPSNNPITPDELAAAPSLKRLYHLTHMLRVINNILFYAPDDLTAPRLVVPHCLRGVKLMYAHDAPCAGHHGTRATYETLKQVAYWPGMQQDVAEYVKGCLVCCQFQPSNPNHRAPLQRRGVTFPWSDLQIDWVGPLPRSTRGKTYFLTVVCQFTKWVECLPAPNDTAQTTAYLLLNHIFSRFGLPLRVNSDRGTHFTAEIMQQIWKLLGVQAQLHISHHPISSGQVERTNRTVVSMLRKYVSANQKDWDVKLPLVLMAIRATPQESTGVPPFELMTGRQMTLPLHLLYQPGDSNLVTAYTTHQYLDELHRHLRT</sequence>
<organism evidence="4 5">
    <name type="scientific">Sinocyclocheilus grahami</name>
    <name type="common">Dianchi golden-line fish</name>
    <name type="synonym">Barbus grahami</name>
    <dbReference type="NCBI Taxonomy" id="75366"/>
    <lineage>
        <taxon>Eukaryota</taxon>
        <taxon>Metazoa</taxon>
        <taxon>Chordata</taxon>
        <taxon>Craniata</taxon>
        <taxon>Vertebrata</taxon>
        <taxon>Euteleostomi</taxon>
        <taxon>Actinopterygii</taxon>
        <taxon>Neopterygii</taxon>
        <taxon>Teleostei</taxon>
        <taxon>Ostariophysi</taxon>
        <taxon>Cypriniformes</taxon>
        <taxon>Cyprinidae</taxon>
        <taxon>Cyprininae</taxon>
        <taxon>Sinocyclocheilus</taxon>
    </lineage>
</organism>
<evidence type="ECO:0000313" key="4">
    <source>
        <dbReference type="Ensembl" id="ENSSGRP00000015616.1"/>
    </source>
</evidence>
<dbReference type="InterPro" id="IPR041588">
    <property type="entry name" value="Integrase_H2C2"/>
</dbReference>
<dbReference type="InterPro" id="IPR012337">
    <property type="entry name" value="RNaseH-like_sf"/>
</dbReference>
<dbReference type="InterPro" id="IPR001584">
    <property type="entry name" value="Integrase_cat-core"/>
</dbReference>
<dbReference type="Ensembl" id="ENSSGRT00000016914.1">
    <property type="protein sequence ID" value="ENSSGRP00000015616.1"/>
    <property type="gene ID" value="ENSSGRG00000009696.1"/>
</dbReference>
<dbReference type="InParanoid" id="A0A672KXW2"/>
<dbReference type="InterPro" id="IPR050951">
    <property type="entry name" value="Retrovirus_Pol_polyprotein"/>
</dbReference>
<dbReference type="FunFam" id="3.30.420.10:FF:000032">
    <property type="entry name" value="Retrovirus-related Pol polyprotein from transposon 297-like Protein"/>
    <property type="match status" value="1"/>
</dbReference>
<protein>
    <recommendedName>
        <fullName evidence="1">Gypsy retrotransposon integrase-like protein 1</fullName>
    </recommendedName>
</protein>
<feature type="domain" description="RNase H type-1" evidence="2">
    <location>
        <begin position="1"/>
        <end position="34"/>
    </location>
</feature>
<reference evidence="4" key="2">
    <citation type="submission" date="2025-09" db="UniProtKB">
        <authorList>
            <consortium name="Ensembl"/>
        </authorList>
    </citation>
    <scope>IDENTIFICATION</scope>
</reference>
<dbReference type="Proteomes" id="UP000472262">
    <property type="component" value="Unassembled WGS sequence"/>
</dbReference>
<dbReference type="AlphaFoldDB" id="A0A672KXW2"/>
<dbReference type="PROSITE" id="PS50879">
    <property type="entry name" value="RNASE_H_1"/>
    <property type="match status" value="1"/>
</dbReference>
<dbReference type="InterPro" id="IPR002156">
    <property type="entry name" value="RNaseH_domain"/>
</dbReference>
<dbReference type="Gene3D" id="3.30.420.10">
    <property type="entry name" value="Ribonuclease H-like superfamily/Ribonuclease H"/>
    <property type="match status" value="1"/>
</dbReference>
<dbReference type="PROSITE" id="PS50994">
    <property type="entry name" value="INTEGRASE"/>
    <property type="match status" value="1"/>
</dbReference>
<dbReference type="PANTHER" id="PTHR37984">
    <property type="entry name" value="PROTEIN CBG26694"/>
    <property type="match status" value="1"/>
</dbReference>
<proteinExistence type="predicted"/>
<evidence type="ECO:0000259" key="2">
    <source>
        <dbReference type="PROSITE" id="PS50879"/>
    </source>
</evidence>
<dbReference type="Pfam" id="PF17921">
    <property type="entry name" value="Integrase_H2C2"/>
    <property type="match status" value="1"/>
</dbReference>
<accession>A0A672KXW2</accession>
<keyword evidence="5" id="KW-1185">Reference proteome</keyword>
<dbReference type="Gene3D" id="1.10.340.70">
    <property type="match status" value="1"/>
</dbReference>
<dbReference type="FunFam" id="1.10.340.70:FF:000001">
    <property type="entry name" value="Retrovirus-related Pol polyprotein from transposon gypsy-like Protein"/>
    <property type="match status" value="1"/>
</dbReference>
<evidence type="ECO:0000313" key="5">
    <source>
        <dbReference type="Proteomes" id="UP000472262"/>
    </source>
</evidence>
<evidence type="ECO:0000256" key="1">
    <source>
        <dbReference type="ARBA" id="ARBA00039658"/>
    </source>
</evidence>
<dbReference type="GO" id="GO:0003676">
    <property type="term" value="F:nucleic acid binding"/>
    <property type="evidence" value="ECO:0007669"/>
    <property type="project" value="InterPro"/>
</dbReference>
<reference evidence="4" key="1">
    <citation type="submission" date="2025-08" db="UniProtKB">
        <authorList>
            <consortium name="Ensembl"/>
        </authorList>
    </citation>
    <scope>IDENTIFICATION</scope>
</reference>
<dbReference type="Pfam" id="PF00665">
    <property type="entry name" value="rve"/>
    <property type="match status" value="1"/>
</dbReference>